<name>M6QKP1_9LEPT</name>
<proteinExistence type="predicted"/>
<dbReference type="Proteomes" id="UP000012118">
    <property type="component" value="Unassembled WGS sequence"/>
</dbReference>
<protein>
    <submittedName>
        <fullName evidence="2">Uncharacterized protein</fullName>
    </submittedName>
</protein>
<dbReference type="AlphaFoldDB" id="M6QKP1"/>
<evidence type="ECO:0000313" key="2">
    <source>
        <dbReference type="EMBL" id="EMN89457.1"/>
    </source>
</evidence>
<keyword evidence="3" id="KW-1185">Reference proteome</keyword>
<accession>M6QKP1</accession>
<comment type="caution">
    <text evidence="2">The sequence shown here is derived from an EMBL/GenBank/DDBJ whole genome shotgun (WGS) entry which is preliminary data.</text>
</comment>
<dbReference type="RefSeq" id="WP_004503719.1">
    <property type="nucleotide sequence ID" value="NZ_AHNU02000057.1"/>
</dbReference>
<evidence type="ECO:0000313" key="3">
    <source>
        <dbReference type="Proteomes" id="UP000012118"/>
    </source>
</evidence>
<feature type="region of interest" description="Disordered" evidence="1">
    <location>
        <begin position="21"/>
        <end position="93"/>
    </location>
</feature>
<gene>
    <name evidence="2" type="ORF">LEP1GSC108_0356</name>
</gene>
<evidence type="ECO:0000256" key="1">
    <source>
        <dbReference type="SAM" id="MobiDB-lite"/>
    </source>
</evidence>
<sequence length="572" mass="59089">MAEESLNIKVKATPDFKSVEKEYDRIAKKGKKGIPVSGLGKVPEKKRSSSGSGNGGGSSEKKKLEAASRYAGGSAMASKVGADGSDLDETQRGGFFNTLDKKISAARELLRKKKKKKDGEDEESSPNSSPSGIGLTSAKQLQLQKAEIKIQHANFDKGGFSGLPGSVGGGGSGTDGGSVKGNNFSLMGAAIPIAGAAFAIAGGVLKTISAIGEQYHAAMQSQSGTIGATGGYVGGGGGYFSNSELAQANVARGRVTGENIFGKGNQIDSKTMLFAASQGKGIAEVVKELETIRKDSKNADISFLRGGASASGFQGLRQSEYISKLATISENLRGKGYSGDISDYAKFSAGMQRTDRINMDPSRRMALSEQLSDQGRQGAFGGGVFGSLSMAEALKANGGDVIKAIRESELSPGKYMSSAMGGLDATTRGLVNKMQGGSFSEMAGMKFGYNDIKSDNSKIDAGFNKGLSLDNAKKETFATDVGAQAAQIGYDMNKAMIDLFNENKGAMKSLATTVSNIEKSVIPVISGQITSLVGTIDKLAKGDFGGALGEMMGGLGKLATLANPAGLLVRSK</sequence>
<feature type="region of interest" description="Disordered" evidence="1">
    <location>
        <begin position="111"/>
        <end position="138"/>
    </location>
</feature>
<reference evidence="2 3" key="1">
    <citation type="submission" date="2013-01" db="EMBL/GenBank/DDBJ databases">
        <authorList>
            <person name="Harkins D.M."/>
            <person name="Durkin A.S."/>
            <person name="Brinkac L.M."/>
            <person name="Haft D.H."/>
            <person name="Selengut J.D."/>
            <person name="Sanka R."/>
            <person name="DePew J."/>
            <person name="Purushe J."/>
            <person name="Chanthongthip A."/>
            <person name="Lattana O."/>
            <person name="Phetsouvanh R."/>
            <person name="Newton P.N."/>
            <person name="Vinetz J.M."/>
            <person name="Sutton G.G."/>
            <person name="Nierman W.C."/>
            <person name="Fouts D.E."/>
        </authorList>
    </citation>
    <scope>NUCLEOTIDE SEQUENCE [LARGE SCALE GENOMIC DNA]</scope>
    <source>
        <strain evidence="2 3">UI 13098</strain>
    </source>
</reference>
<organism evidence="2 3">
    <name type="scientific">Leptospira weilii str. UI 13098</name>
    <dbReference type="NCBI Taxonomy" id="1088542"/>
    <lineage>
        <taxon>Bacteria</taxon>
        <taxon>Pseudomonadati</taxon>
        <taxon>Spirochaetota</taxon>
        <taxon>Spirochaetia</taxon>
        <taxon>Leptospirales</taxon>
        <taxon>Leptospiraceae</taxon>
        <taxon>Leptospira</taxon>
    </lineage>
</organism>
<dbReference type="EMBL" id="AHNU02000057">
    <property type="protein sequence ID" value="EMN89457.1"/>
    <property type="molecule type" value="Genomic_DNA"/>
</dbReference>